<protein>
    <submittedName>
        <fullName evidence="3">Uncharacterized protein YciI</fullName>
    </submittedName>
</protein>
<dbReference type="Gene3D" id="3.30.70.1060">
    <property type="entry name" value="Dimeric alpha+beta barrel"/>
    <property type="match status" value="1"/>
</dbReference>
<feature type="domain" description="YCII-related" evidence="2">
    <location>
        <begin position="1"/>
        <end position="81"/>
    </location>
</feature>
<dbReference type="InterPro" id="IPR011008">
    <property type="entry name" value="Dimeric_a/b-barrel"/>
</dbReference>
<evidence type="ECO:0000256" key="1">
    <source>
        <dbReference type="ARBA" id="ARBA00007689"/>
    </source>
</evidence>
<dbReference type="PANTHER" id="PTHR37828">
    <property type="entry name" value="GSR2449 PROTEIN"/>
    <property type="match status" value="1"/>
</dbReference>
<keyword evidence="4" id="KW-1185">Reference proteome</keyword>
<dbReference type="InterPro" id="IPR005545">
    <property type="entry name" value="YCII"/>
</dbReference>
<dbReference type="RefSeq" id="WP_132550899.1">
    <property type="nucleotide sequence ID" value="NZ_SMAA01000016.1"/>
</dbReference>
<proteinExistence type="inferred from homology"/>
<gene>
    <name evidence="3" type="ORF">EDC37_11617</name>
</gene>
<organism evidence="3 4">
    <name type="scientific">Pectinatus cerevisiiphilus</name>
    <dbReference type="NCBI Taxonomy" id="86956"/>
    <lineage>
        <taxon>Bacteria</taxon>
        <taxon>Bacillati</taxon>
        <taxon>Bacillota</taxon>
        <taxon>Negativicutes</taxon>
        <taxon>Selenomonadales</taxon>
        <taxon>Selenomonadaceae</taxon>
        <taxon>Pectinatus</taxon>
    </lineage>
</organism>
<comment type="similarity">
    <text evidence="1">Belongs to the YciI family.</text>
</comment>
<evidence type="ECO:0000259" key="2">
    <source>
        <dbReference type="Pfam" id="PF03795"/>
    </source>
</evidence>
<dbReference type="SUPFAM" id="SSF54909">
    <property type="entry name" value="Dimeric alpha+beta barrel"/>
    <property type="match status" value="1"/>
</dbReference>
<dbReference type="OrthoDB" id="9814407at2"/>
<dbReference type="AlphaFoldDB" id="A0A4R3K3S3"/>
<accession>A0A4R3K3S3</accession>
<name>A0A4R3K3S3_9FIRM</name>
<evidence type="ECO:0000313" key="3">
    <source>
        <dbReference type="EMBL" id="TCS77353.1"/>
    </source>
</evidence>
<dbReference type="PANTHER" id="PTHR37828:SF1">
    <property type="entry name" value="YCII-RELATED DOMAIN-CONTAINING PROTEIN"/>
    <property type="match status" value="1"/>
</dbReference>
<sequence>MFIINLTYKKSTDEVDNILPQHILYLEKNYAQKNFICSGRKNPRNGGIIICRLKSIEEVKQIIQEDPFYKNGIATYDIINFCPSKYADGFEKFID</sequence>
<reference evidence="3 4" key="1">
    <citation type="submission" date="2019-03" db="EMBL/GenBank/DDBJ databases">
        <title>Genomic Encyclopedia of Type Strains, Phase IV (KMG-IV): sequencing the most valuable type-strain genomes for metagenomic binning, comparative biology and taxonomic classification.</title>
        <authorList>
            <person name="Goeker M."/>
        </authorList>
    </citation>
    <scope>NUCLEOTIDE SEQUENCE [LARGE SCALE GENOMIC DNA]</scope>
    <source>
        <strain evidence="3 4">DSM 20467</strain>
    </source>
</reference>
<dbReference type="Pfam" id="PF03795">
    <property type="entry name" value="YCII"/>
    <property type="match status" value="1"/>
</dbReference>
<dbReference type="EMBL" id="SMAA01000016">
    <property type="protein sequence ID" value="TCS77353.1"/>
    <property type="molecule type" value="Genomic_DNA"/>
</dbReference>
<evidence type="ECO:0000313" key="4">
    <source>
        <dbReference type="Proteomes" id="UP000295188"/>
    </source>
</evidence>
<comment type="caution">
    <text evidence="3">The sequence shown here is derived from an EMBL/GenBank/DDBJ whole genome shotgun (WGS) entry which is preliminary data.</text>
</comment>
<dbReference type="Proteomes" id="UP000295188">
    <property type="component" value="Unassembled WGS sequence"/>
</dbReference>